<reference evidence="1" key="1">
    <citation type="submission" date="2014-11" db="EMBL/GenBank/DDBJ databases">
        <authorList>
            <person name="Amaro Gonzalez C."/>
        </authorList>
    </citation>
    <scope>NUCLEOTIDE SEQUENCE</scope>
</reference>
<dbReference type="EMBL" id="GBXM01027419">
    <property type="protein sequence ID" value="JAH81158.1"/>
    <property type="molecule type" value="Transcribed_RNA"/>
</dbReference>
<evidence type="ECO:0000313" key="1">
    <source>
        <dbReference type="EMBL" id="JAH81158.1"/>
    </source>
</evidence>
<name>A0A0E9VV71_ANGAN</name>
<sequence>MWGNTFTYCRLSIFVTSPSHRVLRCG</sequence>
<accession>A0A0E9VV71</accession>
<protein>
    <submittedName>
        <fullName evidence="1">Uncharacterized protein</fullName>
    </submittedName>
</protein>
<dbReference type="AlphaFoldDB" id="A0A0E9VV71"/>
<proteinExistence type="predicted"/>
<reference evidence="1" key="2">
    <citation type="journal article" date="2015" name="Fish Shellfish Immunol.">
        <title>Early steps in the European eel (Anguilla anguilla)-Vibrio vulnificus interaction in the gills: Role of the RtxA13 toxin.</title>
        <authorList>
            <person name="Callol A."/>
            <person name="Pajuelo D."/>
            <person name="Ebbesson L."/>
            <person name="Teles M."/>
            <person name="MacKenzie S."/>
            <person name="Amaro C."/>
        </authorList>
    </citation>
    <scope>NUCLEOTIDE SEQUENCE</scope>
</reference>
<organism evidence="1">
    <name type="scientific">Anguilla anguilla</name>
    <name type="common">European freshwater eel</name>
    <name type="synonym">Muraena anguilla</name>
    <dbReference type="NCBI Taxonomy" id="7936"/>
    <lineage>
        <taxon>Eukaryota</taxon>
        <taxon>Metazoa</taxon>
        <taxon>Chordata</taxon>
        <taxon>Craniata</taxon>
        <taxon>Vertebrata</taxon>
        <taxon>Euteleostomi</taxon>
        <taxon>Actinopterygii</taxon>
        <taxon>Neopterygii</taxon>
        <taxon>Teleostei</taxon>
        <taxon>Anguilliformes</taxon>
        <taxon>Anguillidae</taxon>
        <taxon>Anguilla</taxon>
    </lineage>
</organism>